<keyword evidence="1" id="KW-0175">Coiled coil</keyword>
<comment type="caution">
    <text evidence="3">The sequence shown here is derived from an EMBL/GenBank/DDBJ whole genome shotgun (WGS) entry which is preliminary data.</text>
</comment>
<protein>
    <submittedName>
        <fullName evidence="3">Uncharacterized protein</fullName>
    </submittedName>
</protein>
<reference evidence="3" key="1">
    <citation type="submission" date="2020-04" db="EMBL/GenBank/DDBJ databases">
        <title>Genome Assembly and Annotation of Botryosphaeria dothidea sdau 11-99, a Latent Pathogen of Apple Fruit Ring Rot in China.</title>
        <authorList>
            <person name="Yu C."/>
            <person name="Diao Y."/>
            <person name="Lu Q."/>
            <person name="Zhao J."/>
            <person name="Cui S."/>
            <person name="Peng C."/>
            <person name="He B."/>
            <person name="Liu H."/>
        </authorList>
    </citation>
    <scope>NUCLEOTIDE SEQUENCE [LARGE SCALE GENOMIC DNA]</scope>
    <source>
        <strain evidence="3">Sdau11-99</strain>
    </source>
</reference>
<feature type="coiled-coil region" evidence="1">
    <location>
        <begin position="278"/>
        <end position="305"/>
    </location>
</feature>
<feature type="region of interest" description="Disordered" evidence="2">
    <location>
        <begin position="165"/>
        <end position="194"/>
    </location>
</feature>
<dbReference type="EMBL" id="WWBZ02000040">
    <property type="protein sequence ID" value="KAF4305564.1"/>
    <property type="molecule type" value="Genomic_DNA"/>
</dbReference>
<sequence length="888" mass="99906">MEAGGSGCDSEQSLEIGRFFEHMQIYCWVKTYPFWLLNADGEERWAVRVDLLGGAGWTDSHLVVTCREDDGPGGRSGLRFFEFRGFCQADDLPPVRDEARTCPPRFKGLVRRDVRADRAARADYVGYVSRQVSTPLEDLVRSLPPPKVQQRGRWEDVPRAIRRTTKVGTARTSKRSSMASLVPKSRRSSGFQSGGSQELKFARWMGSVLLDAESEDEEGGEARPKAFAFPKKKTEFPPARELVSGRRTQVKPRRDDDDGYRRRVRILETELADERHKNNILETSNLTLKARVEQLERKLMAVSAAKDYMNMAQETGKLKWKATMVSAALNPSLSRYWMTALNQKETQREILEALLYFNLTAVHNFASTTPQFLPNSSSSLYTASLRRCATSTHYLVIMNNFRAPWKPADPDDPVANQLRESCVMFLQNANFQALLPRDSTWPFDMDALRIYRADVDRPVNEIPEQNINCPLRYVWYKATPAWMDTQSWTVRMDHFIPHLPPKAFDSDRIYAILQNALTKEHSSDQKPVTLFTTNDLLPCGLSQIRRYNYANDQITEYHNQLEFLGPLVTSDIASSKPTITESLLPGAGYHSMQPPNQPAGSPVGNDVPAAASLPDPFVSGSSDLTSPPRSINGVGGGAAHENMNNLEQRAQQILPRVEDPHVATLIHGLLAPTPNHPIRIKLLARDIVLVRGHANIQRLWRQTRLTTPTALFSFMLHTLFAGKLAARLRASLGAMCSPAFLRPSPEFPGLFWRYGEDVAGFSKGWPRFWNAEGEARCGVKHEGEEDPFYGCKFFRERRETLSVVDNCDADALASEDFRSIWGFNTNAVLAGAWSVMDVFDYPNLLVRMRPECEPHVKGGALDIDNSADGDYVRRRGVGRCKSKADAMA</sequence>
<gene>
    <name evidence="3" type="ORF">GTA08_BOTSDO06179</name>
</gene>
<organism evidence="3 4">
    <name type="scientific">Botryosphaeria dothidea</name>
    <dbReference type="NCBI Taxonomy" id="55169"/>
    <lineage>
        <taxon>Eukaryota</taxon>
        <taxon>Fungi</taxon>
        <taxon>Dikarya</taxon>
        <taxon>Ascomycota</taxon>
        <taxon>Pezizomycotina</taxon>
        <taxon>Dothideomycetes</taxon>
        <taxon>Dothideomycetes incertae sedis</taxon>
        <taxon>Botryosphaeriales</taxon>
        <taxon>Botryosphaeriaceae</taxon>
        <taxon>Botryosphaeria</taxon>
    </lineage>
</organism>
<evidence type="ECO:0000256" key="2">
    <source>
        <dbReference type="SAM" id="MobiDB-lite"/>
    </source>
</evidence>
<name>A0A8H4IR95_9PEZI</name>
<keyword evidence="4" id="KW-1185">Reference proteome</keyword>
<evidence type="ECO:0000313" key="4">
    <source>
        <dbReference type="Proteomes" id="UP000572817"/>
    </source>
</evidence>
<proteinExistence type="predicted"/>
<dbReference type="Proteomes" id="UP000572817">
    <property type="component" value="Unassembled WGS sequence"/>
</dbReference>
<feature type="compositionally biased region" description="Polar residues" evidence="2">
    <location>
        <begin position="619"/>
        <end position="629"/>
    </location>
</feature>
<feature type="region of interest" description="Disordered" evidence="2">
    <location>
        <begin position="585"/>
        <end position="630"/>
    </location>
</feature>
<evidence type="ECO:0000313" key="3">
    <source>
        <dbReference type="EMBL" id="KAF4305564.1"/>
    </source>
</evidence>
<dbReference type="OrthoDB" id="3960488at2759"/>
<dbReference type="AlphaFoldDB" id="A0A8H4IR95"/>
<feature type="region of interest" description="Disordered" evidence="2">
    <location>
        <begin position="212"/>
        <end position="257"/>
    </location>
</feature>
<accession>A0A8H4IR95</accession>
<feature type="compositionally biased region" description="Polar residues" evidence="2">
    <location>
        <begin position="166"/>
        <end position="179"/>
    </location>
</feature>
<evidence type="ECO:0000256" key="1">
    <source>
        <dbReference type="SAM" id="Coils"/>
    </source>
</evidence>